<feature type="transmembrane region" description="Helical" evidence="5">
    <location>
        <begin position="117"/>
        <end position="138"/>
    </location>
</feature>
<feature type="transmembrane region" description="Helical" evidence="5">
    <location>
        <begin position="463"/>
        <end position="482"/>
    </location>
</feature>
<feature type="transmembrane region" description="Helical" evidence="5">
    <location>
        <begin position="320"/>
        <end position="340"/>
    </location>
</feature>
<dbReference type="InterPro" id="IPR020846">
    <property type="entry name" value="MFS_dom"/>
</dbReference>
<dbReference type="PANTHER" id="PTHR42718">
    <property type="entry name" value="MAJOR FACILITATOR SUPERFAMILY MULTIDRUG TRANSPORTER MFSC"/>
    <property type="match status" value="1"/>
</dbReference>
<dbReference type="GO" id="GO:0022857">
    <property type="term" value="F:transmembrane transporter activity"/>
    <property type="evidence" value="ECO:0007669"/>
    <property type="project" value="InterPro"/>
</dbReference>
<organism evidence="7 8">
    <name type="scientific">Pseudohoeflea suaedae</name>
    <dbReference type="NCBI Taxonomy" id="877384"/>
    <lineage>
        <taxon>Bacteria</taxon>
        <taxon>Pseudomonadati</taxon>
        <taxon>Pseudomonadota</taxon>
        <taxon>Alphaproteobacteria</taxon>
        <taxon>Hyphomicrobiales</taxon>
        <taxon>Rhizobiaceae</taxon>
        <taxon>Pseudohoeflea</taxon>
    </lineage>
</organism>
<feature type="transmembrane region" description="Helical" evidence="5">
    <location>
        <begin position="240"/>
        <end position="260"/>
    </location>
</feature>
<evidence type="ECO:0000256" key="5">
    <source>
        <dbReference type="SAM" id="Phobius"/>
    </source>
</evidence>
<evidence type="ECO:0000256" key="3">
    <source>
        <dbReference type="ARBA" id="ARBA00022989"/>
    </source>
</evidence>
<dbReference type="AlphaFoldDB" id="A0A4R5PN80"/>
<feature type="transmembrane region" description="Helical" evidence="5">
    <location>
        <begin position="213"/>
        <end position="234"/>
    </location>
</feature>
<dbReference type="RefSeq" id="WP_133283337.1">
    <property type="nucleotide sequence ID" value="NZ_SMSI01000001.1"/>
</dbReference>
<evidence type="ECO:0000256" key="4">
    <source>
        <dbReference type="ARBA" id="ARBA00023136"/>
    </source>
</evidence>
<dbReference type="EMBL" id="SMSI01000001">
    <property type="protein sequence ID" value="TDH38502.1"/>
    <property type="molecule type" value="Genomic_DNA"/>
</dbReference>
<dbReference type="Proteomes" id="UP000295131">
    <property type="component" value="Unassembled WGS sequence"/>
</dbReference>
<feature type="transmembrane region" description="Helical" evidence="5">
    <location>
        <begin position="24"/>
        <end position="48"/>
    </location>
</feature>
<evidence type="ECO:0000259" key="6">
    <source>
        <dbReference type="PROSITE" id="PS50850"/>
    </source>
</evidence>
<dbReference type="SUPFAM" id="SSF103473">
    <property type="entry name" value="MFS general substrate transporter"/>
    <property type="match status" value="2"/>
</dbReference>
<feature type="transmembrane region" description="Helical" evidence="5">
    <location>
        <begin position="382"/>
        <end position="405"/>
    </location>
</feature>
<dbReference type="PANTHER" id="PTHR42718:SF39">
    <property type="entry name" value="ACTINORHODIN TRANSPORTER-RELATED"/>
    <property type="match status" value="1"/>
</dbReference>
<name>A0A4R5PN80_9HYPH</name>
<evidence type="ECO:0000256" key="1">
    <source>
        <dbReference type="ARBA" id="ARBA00004141"/>
    </source>
</evidence>
<feature type="transmembrane region" description="Helical" evidence="5">
    <location>
        <begin position="92"/>
        <end position="111"/>
    </location>
</feature>
<feature type="transmembrane region" description="Helical" evidence="5">
    <location>
        <begin position="426"/>
        <end position="443"/>
    </location>
</feature>
<keyword evidence="3 5" id="KW-1133">Transmembrane helix</keyword>
<proteinExistence type="predicted"/>
<reference evidence="7 8" key="1">
    <citation type="journal article" date="2013" name="Int. J. Syst. Evol. Microbiol.">
        <title>Hoeflea suaedae sp. nov., an endophytic bacterium isolated from the root of the halophyte Suaeda maritima.</title>
        <authorList>
            <person name="Chung E.J."/>
            <person name="Park J.A."/>
            <person name="Pramanik P."/>
            <person name="Bibi F."/>
            <person name="Jeon C.O."/>
            <person name="Chung Y.R."/>
        </authorList>
    </citation>
    <scope>NUCLEOTIDE SEQUENCE [LARGE SCALE GENOMIC DNA]</scope>
    <source>
        <strain evidence="7 8">YC6898</strain>
    </source>
</reference>
<evidence type="ECO:0000313" key="7">
    <source>
        <dbReference type="EMBL" id="TDH38502.1"/>
    </source>
</evidence>
<comment type="subcellular location">
    <subcellularLocation>
        <location evidence="1">Membrane</location>
        <topology evidence="1">Multi-pass membrane protein</topology>
    </subcellularLocation>
</comment>
<gene>
    <name evidence="7" type="ORF">E2A64_05195</name>
</gene>
<keyword evidence="4 5" id="KW-0472">Membrane</keyword>
<feature type="transmembrane region" description="Helical" evidence="5">
    <location>
        <begin position="185"/>
        <end position="204"/>
    </location>
</feature>
<dbReference type="Pfam" id="PF07690">
    <property type="entry name" value="MFS_1"/>
    <property type="match status" value="1"/>
</dbReference>
<sequence>MSEQIVPPSETGPSAAAPLYEGRWVAMTVMLIAGFMNLIDVTIVNVALPSLQRDLGATDSGIEWVAAAYILSFCIGLLPFGRLGDLMGRKNVFLCGVAGFTIASALCGIAPNIEMLIAARAVQGLTAALMTPQTLAIAQVIFPPHERGTAFSLFGLTAGLATVTGPVLGGFLIGADIFGLDWRPIFLVNIPIGVIAIAAGLKFIPRGRVNPDVGFDVVGILLAMTTMLLLVFPLVEGRNFGWPVWIFVMLAASVPTGFAFHRWQKARARDDKPQLMPASVLENRQFLSGAMLTTLLFSSIPGLFLVLAVFLQIGFGLTPLQSGLTTMPFSVGVLTASLVANRLGGRFMVQRLIIGALLLVLAMFGLRFVVGSLADHIVGWHFIAPLFMAGIGLGTTIPALFQTVLSDVEGRDAGSASGSLQSFQQAGAALGVAVMGQIFFSHFGGEAAGSPQPVFIEALRTALIYSVVAFTVVALGGAVLGYRARR</sequence>
<evidence type="ECO:0000313" key="8">
    <source>
        <dbReference type="Proteomes" id="UP000295131"/>
    </source>
</evidence>
<dbReference type="GO" id="GO:0016020">
    <property type="term" value="C:membrane"/>
    <property type="evidence" value="ECO:0007669"/>
    <property type="project" value="UniProtKB-SubCell"/>
</dbReference>
<feature type="transmembrane region" description="Helical" evidence="5">
    <location>
        <begin position="150"/>
        <end position="173"/>
    </location>
</feature>
<feature type="transmembrane region" description="Helical" evidence="5">
    <location>
        <begin position="286"/>
        <end position="314"/>
    </location>
</feature>
<keyword evidence="8" id="KW-1185">Reference proteome</keyword>
<protein>
    <submittedName>
        <fullName evidence="7">MFS transporter</fullName>
    </submittedName>
</protein>
<dbReference type="CDD" id="cd17321">
    <property type="entry name" value="MFS_MMR_MDR_like"/>
    <property type="match status" value="1"/>
</dbReference>
<evidence type="ECO:0000256" key="2">
    <source>
        <dbReference type="ARBA" id="ARBA00022692"/>
    </source>
</evidence>
<comment type="caution">
    <text evidence="7">The sequence shown here is derived from an EMBL/GenBank/DDBJ whole genome shotgun (WGS) entry which is preliminary data.</text>
</comment>
<dbReference type="InterPro" id="IPR011701">
    <property type="entry name" value="MFS"/>
</dbReference>
<dbReference type="Gene3D" id="1.20.1250.20">
    <property type="entry name" value="MFS general substrate transporter like domains"/>
    <property type="match status" value="1"/>
</dbReference>
<dbReference type="OrthoDB" id="2414439at2"/>
<feature type="domain" description="Major facilitator superfamily (MFS) profile" evidence="6">
    <location>
        <begin position="26"/>
        <end position="477"/>
    </location>
</feature>
<feature type="transmembrane region" description="Helical" evidence="5">
    <location>
        <begin position="60"/>
        <end position="80"/>
    </location>
</feature>
<dbReference type="InterPro" id="IPR036259">
    <property type="entry name" value="MFS_trans_sf"/>
</dbReference>
<feature type="transmembrane region" description="Helical" evidence="5">
    <location>
        <begin position="352"/>
        <end position="370"/>
    </location>
</feature>
<dbReference type="PROSITE" id="PS50850">
    <property type="entry name" value="MFS"/>
    <property type="match status" value="1"/>
</dbReference>
<keyword evidence="2 5" id="KW-0812">Transmembrane</keyword>
<dbReference type="Gene3D" id="1.20.1720.10">
    <property type="entry name" value="Multidrug resistance protein D"/>
    <property type="match status" value="1"/>
</dbReference>
<accession>A0A4R5PN80</accession>